<dbReference type="Proteomes" id="UP000030671">
    <property type="component" value="Unassembled WGS sequence"/>
</dbReference>
<dbReference type="HOGENOM" id="CLU_025750_0_0_1"/>
<protein>
    <recommendedName>
        <fullName evidence="4">AAA+ ATPase domain-containing protein</fullName>
    </recommendedName>
</protein>
<dbReference type="GO" id="GO:0003688">
    <property type="term" value="F:DNA replication origin binding"/>
    <property type="evidence" value="ECO:0007669"/>
    <property type="project" value="TreeGrafter"/>
</dbReference>
<dbReference type="AlphaFoldDB" id="W4K6T0"/>
<dbReference type="FunCoup" id="W4K6T0">
    <property type="interactions" value="409"/>
</dbReference>
<evidence type="ECO:0000256" key="1">
    <source>
        <dbReference type="ARBA" id="ARBA00006184"/>
    </source>
</evidence>
<dbReference type="SUPFAM" id="SSF52540">
    <property type="entry name" value="P-loop containing nucleoside triphosphate hydrolases"/>
    <property type="match status" value="1"/>
</dbReference>
<comment type="similarity">
    <text evidence="1">Belongs to the CDC6/cdc18 family.</text>
</comment>
<organism evidence="5 6">
    <name type="scientific">Heterobasidion irregulare (strain TC 32-1)</name>
    <dbReference type="NCBI Taxonomy" id="747525"/>
    <lineage>
        <taxon>Eukaryota</taxon>
        <taxon>Fungi</taxon>
        <taxon>Dikarya</taxon>
        <taxon>Basidiomycota</taxon>
        <taxon>Agaricomycotina</taxon>
        <taxon>Agaricomycetes</taxon>
        <taxon>Russulales</taxon>
        <taxon>Bondarzewiaceae</taxon>
        <taxon>Heterobasidion</taxon>
        <taxon>Heterobasidion annosum species complex</taxon>
    </lineage>
</organism>
<keyword evidence="2" id="KW-0235">DNA replication</keyword>
<evidence type="ECO:0000313" key="6">
    <source>
        <dbReference type="Proteomes" id="UP000030671"/>
    </source>
</evidence>
<dbReference type="GeneID" id="20670739"/>
<evidence type="ECO:0000256" key="2">
    <source>
        <dbReference type="ARBA" id="ARBA00022705"/>
    </source>
</evidence>
<gene>
    <name evidence="5" type="ORF">HETIRDRAFT_321333</name>
</gene>
<dbReference type="EMBL" id="KI925459">
    <property type="protein sequence ID" value="ETW81050.1"/>
    <property type="molecule type" value="Genomic_DNA"/>
</dbReference>
<feature type="region of interest" description="Disordered" evidence="3">
    <location>
        <begin position="492"/>
        <end position="530"/>
    </location>
</feature>
<dbReference type="STRING" id="747525.W4K6T0"/>
<dbReference type="Pfam" id="PF13401">
    <property type="entry name" value="AAA_22"/>
    <property type="match status" value="1"/>
</dbReference>
<evidence type="ECO:0000256" key="3">
    <source>
        <dbReference type="SAM" id="MobiDB-lite"/>
    </source>
</evidence>
<feature type="region of interest" description="Disordered" evidence="3">
    <location>
        <begin position="1"/>
        <end position="50"/>
    </location>
</feature>
<feature type="domain" description="AAA+ ATPase" evidence="4">
    <location>
        <begin position="192"/>
        <end position="336"/>
    </location>
</feature>
<feature type="compositionally biased region" description="Low complexity" evidence="3">
    <location>
        <begin position="575"/>
        <end position="584"/>
    </location>
</feature>
<feature type="region of interest" description="Disordered" evidence="3">
    <location>
        <begin position="575"/>
        <end position="600"/>
    </location>
</feature>
<dbReference type="SMART" id="SM00382">
    <property type="entry name" value="AAA"/>
    <property type="match status" value="1"/>
</dbReference>
<dbReference type="PANTHER" id="PTHR10763:SF26">
    <property type="entry name" value="CELL DIVISION CONTROL PROTEIN 6 HOMOLOG"/>
    <property type="match status" value="1"/>
</dbReference>
<feature type="compositionally biased region" description="Low complexity" evidence="3">
    <location>
        <begin position="508"/>
        <end position="529"/>
    </location>
</feature>
<dbReference type="Gene3D" id="3.40.50.300">
    <property type="entry name" value="P-loop containing nucleotide triphosphate hydrolases"/>
    <property type="match status" value="1"/>
</dbReference>
<accession>W4K6T0</accession>
<evidence type="ECO:0000259" key="4">
    <source>
        <dbReference type="SMART" id="SM00382"/>
    </source>
</evidence>
<dbReference type="OrthoDB" id="1926878at2759"/>
<feature type="compositionally biased region" description="Low complexity" evidence="3">
    <location>
        <begin position="21"/>
        <end position="32"/>
    </location>
</feature>
<dbReference type="InterPro" id="IPR049945">
    <property type="entry name" value="AAA_22"/>
</dbReference>
<dbReference type="KEGG" id="hir:HETIRDRAFT_321333"/>
<dbReference type="RefSeq" id="XP_009547730.1">
    <property type="nucleotide sequence ID" value="XM_009549435.1"/>
</dbReference>
<dbReference type="GO" id="GO:0005634">
    <property type="term" value="C:nucleus"/>
    <property type="evidence" value="ECO:0007669"/>
    <property type="project" value="TreeGrafter"/>
</dbReference>
<dbReference type="Gene3D" id="1.10.8.60">
    <property type="match status" value="1"/>
</dbReference>
<dbReference type="PANTHER" id="PTHR10763">
    <property type="entry name" value="CELL DIVISION CONTROL PROTEIN 6-RELATED"/>
    <property type="match status" value="1"/>
</dbReference>
<dbReference type="InterPro" id="IPR027417">
    <property type="entry name" value="P-loop_NTPase"/>
</dbReference>
<dbReference type="eggNOG" id="KOG2227">
    <property type="taxonomic scope" value="Eukaryota"/>
</dbReference>
<evidence type="ECO:0000313" key="5">
    <source>
        <dbReference type="EMBL" id="ETW81050.1"/>
    </source>
</evidence>
<sequence length="680" mass="72816">MQTPPRTTRSSVLGKRGQLHVDSSSSSSSSTADTDDVSTEAKFLTPDSTPCAKRARTSLTLLDGEGNKENVPPFRCDAVVESPGGGRVTRALRRTSTELTTPTRSRQTPRRRASTSSLQIPNTPSTAMSHLALQTPPRTPSLQLPLHARARALLRATCNSNANIAGRSAEREMIRNFATAFFAATPKPEDLVNPVLYISGSPGCGKTALVTAVLNDLEVEMFEHGVNVIFINCMAFNSLESVWERLLQELGGSLPRGKKSRHCVENILARRNSKCILVLDEMDHVATSSHALISLFSLAEDHPSTLRIIGIANTHTLTSSASQLSMHGITGVKTVHFAAYQPAQLLQIIQARLQPLAEQDLAISEDIVRKFLPLPSLTLLSKKIASQTGDVRAIFEVLRGAIDQAVVEASVSARVADYVAPTVTPSHILSALKAYAPSSKVGSVPAMSGSSTKTSSNSEVVMKVRNLGLQARLALLALLLACKRVEAALTLSGPNTSPYRTPPRSPTKRSNSSNKLSSSPSPTPRSGSSFIDTTHLHSFYSAILTRGEADVFKPVSRSEFCDLAGMLETVGLVSLSSSSGPSSPTKGRKLARSSSFGGGSKGLKAQDIKFVEGVRADEVLRGLGIEFGPQSTSMPVDVKEEEISALWHREMSKIKKESSVQQSKITIVSVSPAFDGSMED</sequence>
<name>W4K6T0_HETIT</name>
<dbReference type="GO" id="GO:0016887">
    <property type="term" value="F:ATP hydrolysis activity"/>
    <property type="evidence" value="ECO:0007669"/>
    <property type="project" value="InterPro"/>
</dbReference>
<feature type="compositionally biased region" description="Polar residues" evidence="3">
    <location>
        <begin position="1"/>
        <end position="11"/>
    </location>
</feature>
<dbReference type="GO" id="GO:0006270">
    <property type="term" value="P:DNA replication initiation"/>
    <property type="evidence" value="ECO:0007669"/>
    <property type="project" value="TreeGrafter"/>
</dbReference>
<proteinExistence type="inferred from homology"/>
<dbReference type="InterPro" id="IPR050311">
    <property type="entry name" value="ORC1/CDC6"/>
</dbReference>
<keyword evidence="6" id="KW-1185">Reference proteome</keyword>
<dbReference type="GO" id="GO:0033314">
    <property type="term" value="P:mitotic DNA replication checkpoint signaling"/>
    <property type="evidence" value="ECO:0007669"/>
    <property type="project" value="TreeGrafter"/>
</dbReference>
<feature type="region of interest" description="Disordered" evidence="3">
    <location>
        <begin position="63"/>
        <end position="125"/>
    </location>
</feature>
<dbReference type="InterPro" id="IPR003593">
    <property type="entry name" value="AAA+_ATPase"/>
</dbReference>
<dbReference type="InParanoid" id="W4K6T0"/>
<reference evidence="5 6" key="1">
    <citation type="journal article" date="2012" name="New Phytol.">
        <title>Insight into trade-off between wood decay and parasitism from the genome of a fungal forest pathogen.</title>
        <authorList>
            <person name="Olson A."/>
            <person name="Aerts A."/>
            <person name="Asiegbu F."/>
            <person name="Belbahri L."/>
            <person name="Bouzid O."/>
            <person name="Broberg A."/>
            <person name="Canback B."/>
            <person name="Coutinho P.M."/>
            <person name="Cullen D."/>
            <person name="Dalman K."/>
            <person name="Deflorio G."/>
            <person name="van Diepen L.T."/>
            <person name="Dunand C."/>
            <person name="Duplessis S."/>
            <person name="Durling M."/>
            <person name="Gonthier P."/>
            <person name="Grimwood J."/>
            <person name="Fossdal C.G."/>
            <person name="Hansson D."/>
            <person name="Henrissat B."/>
            <person name="Hietala A."/>
            <person name="Himmelstrand K."/>
            <person name="Hoffmeister D."/>
            <person name="Hogberg N."/>
            <person name="James T.Y."/>
            <person name="Karlsson M."/>
            <person name="Kohler A."/>
            <person name="Kues U."/>
            <person name="Lee Y.H."/>
            <person name="Lin Y.C."/>
            <person name="Lind M."/>
            <person name="Lindquist E."/>
            <person name="Lombard V."/>
            <person name="Lucas S."/>
            <person name="Lunden K."/>
            <person name="Morin E."/>
            <person name="Murat C."/>
            <person name="Park J."/>
            <person name="Raffaello T."/>
            <person name="Rouze P."/>
            <person name="Salamov A."/>
            <person name="Schmutz J."/>
            <person name="Solheim H."/>
            <person name="Stahlberg J."/>
            <person name="Velez H."/>
            <person name="de Vries R.P."/>
            <person name="Wiebenga A."/>
            <person name="Woodward S."/>
            <person name="Yakovlev I."/>
            <person name="Garbelotto M."/>
            <person name="Martin F."/>
            <person name="Grigoriev I.V."/>
            <person name="Stenlid J."/>
        </authorList>
    </citation>
    <scope>NUCLEOTIDE SEQUENCE [LARGE SCALE GENOMIC DNA]</scope>
    <source>
        <strain evidence="5 6">TC 32-1</strain>
    </source>
</reference>
<dbReference type="CDD" id="cd00009">
    <property type="entry name" value="AAA"/>
    <property type="match status" value="1"/>
</dbReference>